<reference evidence="1 2" key="1">
    <citation type="journal article" date="2022" name="bioRxiv">
        <title>The genome of the oomycete Peronosclerospora sorghi, a cosmopolitan pathogen of maize and sorghum, is inflated with dispersed pseudogenes.</title>
        <authorList>
            <person name="Fletcher K."/>
            <person name="Martin F."/>
            <person name="Isakeit T."/>
            <person name="Cavanaugh K."/>
            <person name="Magill C."/>
            <person name="Michelmore R."/>
        </authorList>
    </citation>
    <scope>NUCLEOTIDE SEQUENCE [LARGE SCALE GENOMIC DNA]</scope>
    <source>
        <strain evidence="1">P6</strain>
    </source>
</reference>
<organism evidence="1 2">
    <name type="scientific">Peronosclerospora sorghi</name>
    <dbReference type="NCBI Taxonomy" id="230839"/>
    <lineage>
        <taxon>Eukaryota</taxon>
        <taxon>Sar</taxon>
        <taxon>Stramenopiles</taxon>
        <taxon>Oomycota</taxon>
        <taxon>Peronosporomycetes</taxon>
        <taxon>Peronosporales</taxon>
        <taxon>Peronosporaceae</taxon>
        <taxon>Peronosclerospora</taxon>
    </lineage>
</organism>
<comment type="caution">
    <text evidence="1">The sequence shown here is derived from an EMBL/GenBank/DDBJ whole genome shotgun (WGS) entry which is preliminary data.</text>
</comment>
<proteinExistence type="predicted"/>
<dbReference type="Proteomes" id="UP001163321">
    <property type="component" value="Chromosome 3"/>
</dbReference>
<name>A0ACC0W7D7_9STRA</name>
<evidence type="ECO:0000313" key="2">
    <source>
        <dbReference type="Proteomes" id="UP001163321"/>
    </source>
</evidence>
<keyword evidence="2" id="KW-1185">Reference proteome</keyword>
<sequence>MCFAALVKAMVDLDQVLIARFVPRKNAAPKIVALIPHVPFAEGENYYAMWAQQLPYEEDVRYYEFAPLKTRKNAPSEHQQSLVDKLVDSLSIRDDKASEVGVCFNPVIRRFFYAVSKRAMDESALIPSLPSYAASSLNMDPGRQQKLSSLIDGFGDAFQLKEAVKKAKDRKKKFFWSDVPMASIKEEDLKEEHIAPEDGEGSDLELDLDELLDSRDVITVGSMNPVADFEALIENSQSKPSRRQQLTTAVTGMKNQIEKFLSHNGSEFLPKALQCLTHLRKRSPEIQYSSQFNEFLIKLKSELSEDSCAWKAFQDADISLITSLEDPTVDVSPAESSAFLHGEEEVDVNLAAASLSSQVEAMDDDDIFADFE</sequence>
<gene>
    <name evidence="1" type="ORF">PsorP6_008533</name>
</gene>
<protein>
    <submittedName>
        <fullName evidence="1">Uncharacterized protein</fullName>
    </submittedName>
</protein>
<dbReference type="EMBL" id="CM047582">
    <property type="protein sequence ID" value="KAI9914723.1"/>
    <property type="molecule type" value="Genomic_DNA"/>
</dbReference>
<accession>A0ACC0W7D7</accession>
<evidence type="ECO:0000313" key="1">
    <source>
        <dbReference type="EMBL" id="KAI9914723.1"/>
    </source>
</evidence>